<proteinExistence type="predicted"/>
<dbReference type="eggNOG" id="ENOG5033328">
    <property type="taxonomic scope" value="Bacteria"/>
</dbReference>
<evidence type="ECO:0000256" key="1">
    <source>
        <dbReference type="SAM" id="Phobius"/>
    </source>
</evidence>
<evidence type="ECO:0000313" key="3">
    <source>
        <dbReference type="Proteomes" id="UP000006294"/>
    </source>
</evidence>
<reference evidence="2 3" key="1">
    <citation type="submission" date="2011-01" db="EMBL/GenBank/DDBJ databases">
        <title>Whole genome sequence of Amphibacillus xylinus NBRC 15112.</title>
        <authorList>
            <person name="Nakazawa H."/>
            <person name="Katano Y."/>
            <person name="Nakamura S."/>
            <person name="Sasagawa M."/>
            <person name="Fukada J."/>
            <person name="Arai T."/>
            <person name="Sasakura N."/>
            <person name="Mochizuki D."/>
            <person name="Hosoyama A."/>
            <person name="Harada K."/>
            <person name="Horikawa H."/>
            <person name="Kato Y."/>
            <person name="Harada T."/>
            <person name="Sasaki K."/>
            <person name="Sekiguchi M."/>
            <person name="Hodoyama M."/>
            <person name="Nishiko R."/>
            <person name="Narita H."/>
            <person name="Hanamaki A."/>
            <person name="Hata C."/>
            <person name="Konno Y."/>
            <person name="Niimura Y."/>
            <person name="Yamazaki S."/>
            <person name="Fujita N."/>
        </authorList>
    </citation>
    <scope>NUCLEOTIDE SEQUENCE [LARGE SCALE GENOMIC DNA]</scope>
    <source>
        <strain evidence="3">ATCC 51415 / DSM 6626 / JCM 7361 / LMG 17667 / NBRC 15112 / Ep01</strain>
    </source>
</reference>
<sequence>MMKNTKVICEKCNGVVESGEDLVTTTLFLPVVAYHEDCFVDHLKGSRGFILSGVPINGLYSNITTILCVILAIISLVFFESMAILFFASLIPIAYRLYSYFIYERPLKNLDNH</sequence>
<dbReference type="Proteomes" id="UP000006294">
    <property type="component" value="Chromosome"/>
</dbReference>
<dbReference type="HOGENOM" id="CLU_174112_0_0_9"/>
<dbReference type="EMBL" id="AP012050">
    <property type="protein sequence ID" value="BAM47081.1"/>
    <property type="molecule type" value="Genomic_DNA"/>
</dbReference>
<accession>K0J3C0</accession>
<feature type="transmembrane region" description="Helical" evidence="1">
    <location>
        <begin position="84"/>
        <end position="103"/>
    </location>
</feature>
<dbReference type="KEGG" id="axl:AXY_09490"/>
<organism evidence="2 3">
    <name type="scientific">Amphibacillus xylanus (strain ATCC 51415 / DSM 6626 / JCM 7361 / LMG 17667 / NBRC 15112 / Ep01)</name>
    <dbReference type="NCBI Taxonomy" id="698758"/>
    <lineage>
        <taxon>Bacteria</taxon>
        <taxon>Bacillati</taxon>
        <taxon>Bacillota</taxon>
        <taxon>Bacilli</taxon>
        <taxon>Bacillales</taxon>
        <taxon>Bacillaceae</taxon>
        <taxon>Amphibacillus</taxon>
    </lineage>
</organism>
<gene>
    <name evidence="2" type="ordered locus">AXY_09490</name>
</gene>
<feature type="transmembrane region" description="Helical" evidence="1">
    <location>
        <begin position="59"/>
        <end position="78"/>
    </location>
</feature>
<keyword evidence="1" id="KW-0812">Transmembrane</keyword>
<keyword evidence="1" id="KW-1133">Transmembrane helix</keyword>
<keyword evidence="1" id="KW-0472">Membrane</keyword>
<name>K0J3C0_AMPXN</name>
<protein>
    <submittedName>
        <fullName evidence="2">Uncharacterized protein</fullName>
    </submittedName>
</protein>
<keyword evidence="3" id="KW-1185">Reference proteome</keyword>
<evidence type="ECO:0000313" key="2">
    <source>
        <dbReference type="EMBL" id="BAM47081.1"/>
    </source>
</evidence>
<dbReference type="AlphaFoldDB" id="K0J3C0"/>